<sequence length="165" mass="17844">MKSKMLSSLFVFSFMFSSFFMFTGESKAAFNPDTYYTGKSPYTAVYGGSGTCADSGVQKGYKQITNLGYVELKFSTVCKTAWAKLTRYSKAPFNDSGFAAIYRSDGVWFNSYASGGVGSINSGQTVTYTPMVYDLTAGYGYTAKAAGWLRTVSGGPYSFGETGSY</sequence>
<dbReference type="InterPro" id="IPR021224">
    <property type="entry name" value="DUF2690"/>
</dbReference>
<dbReference type="AlphaFoldDB" id="A0A2C1MPC8"/>
<dbReference type="Pfam" id="PF10901">
    <property type="entry name" value="DUF2690"/>
    <property type="match status" value="1"/>
</dbReference>
<comment type="caution">
    <text evidence="2">The sequence shown here is derived from an EMBL/GenBank/DDBJ whole genome shotgun (WGS) entry which is preliminary data.</text>
</comment>
<evidence type="ECO:0008006" key="4">
    <source>
        <dbReference type="Google" id="ProtNLM"/>
    </source>
</evidence>
<protein>
    <recommendedName>
        <fullName evidence="4">DUF2690 domain-containing protein</fullName>
    </recommendedName>
</protein>
<evidence type="ECO:0000313" key="2">
    <source>
        <dbReference type="EMBL" id="PFQ36387.1"/>
    </source>
</evidence>
<keyword evidence="1" id="KW-0732">Signal</keyword>
<evidence type="ECO:0000313" key="3">
    <source>
        <dbReference type="Proteomes" id="UP000224386"/>
    </source>
</evidence>
<organism evidence="2 3">
    <name type="scientific">Bacillus cereus</name>
    <dbReference type="NCBI Taxonomy" id="1396"/>
    <lineage>
        <taxon>Bacteria</taxon>
        <taxon>Bacillati</taxon>
        <taxon>Bacillota</taxon>
        <taxon>Bacilli</taxon>
        <taxon>Bacillales</taxon>
        <taxon>Bacillaceae</taxon>
        <taxon>Bacillus</taxon>
        <taxon>Bacillus cereus group</taxon>
    </lineage>
</organism>
<dbReference type="RefSeq" id="WP_098615414.1">
    <property type="nucleotide sequence ID" value="NZ_NUMH01000012.1"/>
</dbReference>
<dbReference type="EMBL" id="NVAP01000087">
    <property type="protein sequence ID" value="PFQ36387.1"/>
    <property type="molecule type" value="Genomic_DNA"/>
</dbReference>
<feature type="chain" id="PRO_5038567080" description="DUF2690 domain-containing protein" evidence="1">
    <location>
        <begin position="24"/>
        <end position="165"/>
    </location>
</feature>
<gene>
    <name evidence="2" type="ORF">COK05_29905</name>
</gene>
<feature type="signal peptide" evidence="1">
    <location>
        <begin position="1"/>
        <end position="23"/>
    </location>
</feature>
<dbReference type="Proteomes" id="UP000224386">
    <property type="component" value="Unassembled WGS sequence"/>
</dbReference>
<name>A0A2C1MPC8_BACCE</name>
<reference evidence="2 3" key="1">
    <citation type="submission" date="2017-09" db="EMBL/GenBank/DDBJ databases">
        <title>Large-scale bioinformatics analysis of Bacillus genomes uncovers conserved roles of natural products in bacterial physiology.</title>
        <authorList>
            <consortium name="Agbiome Team Llc"/>
            <person name="Bleich R.M."/>
            <person name="Grubbs K.J."/>
            <person name="Santa Maria K.C."/>
            <person name="Allen S.E."/>
            <person name="Farag S."/>
            <person name="Shank E.A."/>
            <person name="Bowers A."/>
        </authorList>
    </citation>
    <scope>NUCLEOTIDE SEQUENCE [LARGE SCALE GENOMIC DNA]</scope>
    <source>
        <strain evidence="2 3">AFS070861</strain>
    </source>
</reference>
<accession>A0A2C1MPC8</accession>
<evidence type="ECO:0000256" key="1">
    <source>
        <dbReference type="SAM" id="SignalP"/>
    </source>
</evidence>
<proteinExistence type="predicted"/>